<sequence length="252" mass="27690">MKLILLIILIIFGFQSSAWGQAPTLSIEAKQEPIQEIMKKIEHQTGMTFSYDPSILKGISRITFKSNNQSISECLTRLFLKLPLSYQINGTHIILKKRPRSVTISGFVRDKATTEYLIGASVYDSRTQRGTATNNHGFFSLTLPVGAVRLETSYIGYGRFSHTFQPLERDTVMEILLESGEALAEVVVTGSNDTQNPIQAPQMGTIKITRKMIKTIPTLFGEADVIKALQTQPGVSAGNPLSPPAMGEGFPA</sequence>
<dbReference type="Pfam" id="PF16344">
    <property type="entry name" value="FecR_C"/>
    <property type="match status" value="1"/>
</dbReference>
<proteinExistence type="predicted"/>
<dbReference type="Gene3D" id="2.60.40.1120">
    <property type="entry name" value="Carboxypeptidase-like, regulatory domain"/>
    <property type="match status" value="1"/>
</dbReference>
<feature type="region of interest" description="Disordered" evidence="4">
    <location>
        <begin position="233"/>
        <end position="252"/>
    </location>
</feature>
<organism evidence="6 7">
    <name type="scientific">Parabacteroides distasonis</name>
    <dbReference type="NCBI Taxonomy" id="823"/>
    <lineage>
        <taxon>Bacteria</taxon>
        <taxon>Pseudomonadati</taxon>
        <taxon>Bacteroidota</taxon>
        <taxon>Bacteroidia</taxon>
        <taxon>Bacteroidales</taxon>
        <taxon>Tannerellaceae</taxon>
        <taxon>Parabacteroides</taxon>
    </lineage>
</organism>
<dbReference type="InterPro" id="IPR011662">
    <property type="entry name" value="Secretin/TonB_short_N"/>
</dbReference>
<protein>
    <submittedName>
        <fullName evidence="6">TonB-linked outer membrane protein, SusC/RagA family</fullName>
    </submittedName>
</protein>
<reference evidence="6 7" key="1">
    <citation type="submission" date="2015-09" db="EMBL/GenBank/DDBJ databases">
        <authorList>
            <consortium name="Pathogen Informatics"/>
        </authorList>
    </citation>
    <scope>NUCLEOTIDE SEQUENCE [LARGE SCALE GENOMIC DNA]</scope>
    <source>
        <strain evidence="6 7">2789STDY5834948</strain>
    </source>
</reference>
<dbReference type="Proteomes" id="UP000095332">
    <property type="component" value="Unassembled WGS sequence"/>
</dbReference>
<name>A0A174TK71_PARDI</name>
<dbReference type="SUPFAM" id="SSF49464">
    <property type="entry name" value="Carboxypeptidase regulatory domain-like"/>
    <property type="match status" value="1"/>
</dbReference>
<evidence type="ECO:0000256" key="2">
    <source>
        <dbReference type="ARBA" id="ARBA00023136"/>
    </source>
</evidence>
<dbReference type="Pfam" id="PF13715">
    <property type="entry name" value="CarbopepD_reg_2"/>
    <property type="match status" value="1"/>
</dbReference>
<dbReference type="Gene3D" id="3.55.50.30">
    <property type="match status" value="1"/>
</dbReference>
<evidence type="ECO:0000313" key="6">
    <source>
        <dbReference type="EMBL" id="CUQ07995.1"/>
    </source>
</evidence>
<dbReference type="InterPro" id="IPR032508">
    <property type="entry name" value="FecR_C"/>
</dbReference>
<keyword evidence="3" id="KW-0998">Cell outer membrane</keyword>
<dbReference type="GO" id="GO:0019867">
    <property type="term" value="C:outer membrane"/>
    <property type="evidence" value="ECO:0007669"/>
    <property type="project" value="InterPro"/>
</dbReference>
<gene>
    <name evidence="6" type="ORF">ERS852560_01365</name>
</gene>
<keyword evidence="1" id="KW-0813">Transport</keyword>
<evidence type="ECO:0000256" key="4">
    <source>
        <dbReference type="SAM" id="MobiDB-lite"/>
    </source>
</evidence>
<dbReference type="EMBL" id="CZBM01000004">
    <property type="protein sequence ID" value="CUQ07995.1"/>
    <property type="molecule type" value="Genomic_DNA"/>
</dbReference>
<evidence type="ECO:0000256" key="3">
    <source>
        <dbReference type="ARBA" id="ARBA00023237"/>
    </source>
</evidence>
<dbReference type="SMART" id="SM00965">
    <property type="entry name" value="STN"/>
    <property type="match status" value="1"/>
</dbReference>
<dbReference type="InterPro" id="IPR008969">
    <property type="entry name" value="CarboxyPept-like_regulatory"/>
</dbReference>
<feature type="domain" description="Secretin/TonB short N-terminal" evidence="5">
    <location>
        <begin position="47"/>
        <end position="98"/>
    </location>
</feature>
<dbReference type="AlphaFoldDB" id="A0A174TK71"/>
<evidence type="ECO:0000256" key="1">
    <source>
        <dbReference type="ARBA" id="ARBA00022448"/>
    </source>
</evidence>
<evidence type="ECO:0000313" key="7">
    <source>
        <dbReference type="Proteomes" id="UP000095332"/>
    </source>
</evidence>
<accession>A0A174TK71</accession>
<keyword evidence="2" id="KW-0472">Membrane</keyword>
<evidence type="ECO:0000259" key="5">
    <source>
        <dbReference type="SMART" id="SM00965"/>
    </source>
</evidence>